<organism evidence="1 2">
    <name type="scientific">Limosilactobacillus fastidiosus</name>
    <dbReference type="NCBI Taxonomy" id="2759855"/>
    <lineage>
        <taxon>Bacteria</taxon>
        <taxon>Bacillati</taxon>
        <taxon>Bacillota</taxon>
        <taxon>Bacilli</taxon>
        <taxon>Lactobacillales</taxon>
        <taxon>Lactobacillaceae</taxon>
        <taxon>Limosilactobacillus</taxon>
    </lineage>
</organism>
<evidence type="ECO:0000313" key="1">
    <source>
        <dbReference type="EMBL" id="MBB1086828.1"/>
    </source>
</evidence>
<gene>
    <name evidence="1" type="ORF">H5R63_08570</name>
</gene>
<reference evidence="1 2" key="1">
    <citation type="submission" date="2020-07" db="EMBL/GenBank/DDBJ databases">
        <title>Description of Limosilactobacillus balticus sp. nov., Limosilactobacillus agrestis sp. nov., Limosilactobacillus albertensis sp. nov., Limosilactobacillus rudii sp. nov., Limosilactobacillus fastidiosus sp. nov., five novel Limosilactobacillus species isolated from the vertebrate gastrointestinal tract, and proposal of 6 subspecies of Limosilactobacillus reuteri adapted to the gastrointestinal tract of specific vertebrate hosts.</title>
        <authorList>
            <person name="Li F."/>
            <person name="Cheng C."/>
            <person name="Zheng J."/>
            <person name="Quevedo R.M."/>
            <person name="Li J."/>
            <person name="Roos S."/>
            <person name="Gaenzle M.G."/>
            <person name="Walter J."/>
        </authorList>
    </citation>
    <scope>NUCLEOTIDE SEQUENCE [LARGE SCALE GENOMIC DNA]</scope>
    <source>
        <strain evidence="1 2">WF-MA3-C</strain>
    </source>
</reference>
<comment type="caution">
    <text evidence="1">The sequence shown here is derived from an EMBL/GenBank/DDBJ whole genome shotgun (WGS) entry which is preliminary data.</text>
</comment>
<sequence length="130" mass="15064">MSIIPTIDDKTAVKIAKTYLKQNHDYSLIAKRLTFKNANYITAKDETTHSMALYELKERANIIDKIKEHDLTSGLIIEYRFIKSCSVNRTLEQLQQQGIKISERTLQKKQHEALLLVYSLIPDKDTKLVK</sequence>
<name>A0A7W3U0R9_9LACO</name>
<dbReference type="RefSeq" id="WP_182581684.1">
    <property type="nucleotide sequence ID" value="NZ_JACIUY010000064.1"/>
</dbReference>
<dbReference type="EMBL" id="JACIUY010000064">
    <property type="protein sequence ID" value="MBB1086828.1"/>
    <property type="molecule type" value="Genomic_DNA"/>
</dbReference>
<proteinExistence type="predicted"/>
<dbReference type="AlphaFoldDB" id="A0A7W3U0R9"/>
<accession>A0A7W3U0R9</accession>
<protein>
    <submittedName>
        <fullName evidence="1">Uncharacterized protein</fullName>
    </submittedName>
</protein>
<dbReference type="Proteomes" id="UP000518255">
    <property type="component" value="Unassembled WGS sequence"/>
</dbReference>
<evidence type="ECO:0000313" key="2">
    <source>
        <dbReference type="Proteomes" id="UP000518255"/>
    </source>
</evidence>